<organism evidence="11 12">
    <name type="scientific">Sphingomonas daechungensis</name>
    <dbReference type="NCBI Taxonomy" id="1176646"/>
    <lineage>
        <taxon>Bacteria</taxon>
        <taxon>Pseudomonadati</taxon>
        <taxon>Pseudomonadota</taxon>
        <taxon>Alphaproteobacteria</taxon>
        <taxon>Sphingomonadales</taxon>
        <taxon>Sphingomonadaceae</taxon>
        <taxon>Sphingomonas</taxon>
    </lineage>
</organism>
<dbReference type="InterPro" id="IPR036942">
    <property type="entry name" value="Beta-barrel_TonB_sf"/>
</dbReference>
<dbReference type="EMBL" id="CP060780">
    <property type="protein sequence ID" value="QNP44531.1"/>
    <property type="molecule type" value="Genomic_DNA"/>
</dbReference>
<keyword evidence="12" id="KW-1185">Reference proteome</keyword>
<keyword evidence="5" id="KW-0732">Signal</keyword>
<dbReference type="PANTHER" id="PTHR30069">
    <property type="entry name" value="TONB-DEPENDENT OUTER MEMBRANE RECEPTOR"/>
    <property type="match status" value="1"/>
</dbReference>
<dbReference type="InterPro" id="IPR039426">
    <property type="entry name" value="TonB-dep_rcpt-like"/>
</dbReference>
<comment type="subcellular location">
    <subcellularLocation>
        <location evidence="1 9">Cell outer membrane</location>
        <topology evidence="1 9">Multi-pass membrane protein</topology>
    </subcellularLocation>
</comment>
<dbReference type="InterPro" id="IPR000531">
    <property type="entry name" value="Beta-barrel_TonB"/>
</dbReference>
<comment type="similarity">
    <text evidence="9">Belongs to the TonB-dependent receptor family.</text>
</comment>
<dbReference type="Pfam" id="PF00593">
    <property type="entry name" value="TonB_dep_Rec_b-barrel"/>
    <property type="match status" value="1"/>
</dbReference>
<protein>
    <submittedName>
        <fullName evidence="11">TonB-dependent receptor</fullName>
    </submittedName>
</protein>
<evidence type="ECO:0000313" key="12">
    <source>
        <dbReference type="Proteomes" id="UP000516134"/>
    </source>
</evidence>
<evidence type="ECO:0000256" key="4">
    <source>
        <dbReference type="ARBA" id="ARBA00022692"/>
    </source>
</evidence>
<reference evidence="11 12" key="1">
    <citation type="submission" date="2020-08" db="EMBL/GenBank/DDBJ databases">
        <title>Genome sequence of Sphingomonas daechungensis KACC 18115T.</title>
        <authorList>
            <person name="Hyun D.-W."/>
            <person name="Bae J.-W."/>
        </authorList>
    </citation>
    <scope>NUCLEOTIDE SEQUENCE [LARGE SCALE GENOMIC DNA]</scope>
    <source>
        <strain evidence="11 12">KACC 18115</strain>
    </source>
</reference>
<evidence type="ECO:0000256" key="6">
    <source>
        <dbReference type="ARBA" id="ARBA00023077"/>
    </source>
</evidence>
<sequence>MTGEWRADAGPISADLAVRHDAFNRFKDATTIRASLLAKVGRGFSIAGSYGEGIAQPTFFDLFGFFPNSFVGNPSLKPENSREFEGSLRYRKASFGASLTAYRQRLKDEIIDTFDPSTFLSSTDNRKTASRRSGIEAQADWSLGEKLRISANYSYVRASEPNDLGSGIREARRPKHSGAISADGRIDRFTYGASMAYVGSRIDTDFDVFPYQRVRLGSYWLAGARLGFEVTRGVQLFTRVANAFDANYQDALGYRTEGRSIYGGIRLARGR</sequence>
<evidence type="ECO:0000313" key="11">
    <source>
        <dbReference type="EMBL" id="QNP44531.1"/>
    </source>
</evidence>
<name>A0ABX6T3R6_9SPHN</name>
<gene>
    <name evidence="11" type="ORF">H9L15_10395</name>
</gene>
<evidence type="ECO:0000256" key="7">
    <source>
        <dbReference type="ARBA" id="ARBA00023136"/>
    </source>
</evidence>
<keyword evidence="11" id="KW-0675">Receptor</keyword>
<feature type="domain" description="TonB-dependent receptor-like beta-barrel" evidence="10">
    <location>
        <begin position="5"/>
        <end position="242"/>
    </location>
</feature>
<evidence type="ECO:0000259" key="10">
    <source>
        <dbReference type="Pfam" id="PF00593"/>
    </source>
</evidence>
<keyword evidence="3 9" id="KW-1134">Transmembrane beta strand</keyword>
<keyword evidence="7 9" id="KW-0472">Membrane</keyword>
<keyword evidence="8 9" id="KW-0998">Cell outer membrane</keyword>
<dbReference type="SUPFAM" id="SSF56935">
    <property type="entry name" value="Porins"/>
    <property type="match status" value="1"/>
</dbReference>
<keyword evidence="4 9" id="KW-0812">Transmembrane</keyword>
<evidence type="ECO:0000256" key="8">
    <source>
        <dbReference type="ARBA" id="ARBA00023237"/>
    </source>
</evidence>
<dbReference type="Proteomes" id="UP000516134">
    <property type="component" value="Chromosome"/>
</dbReference>
<accession>A0ABX6T3R6</accession>
<evidence type="ECO:0000256" key="2">
    <source>
        <dbReference type="ARBA" id="ARBA00022448"/>
    </source>
</evidence>
<evidence type="ECO:0000256" key="1">
    <source>
        <dbReference type="ARBA" id="ARBA00004571"/>
    </source>
</evidence>
<keyword evidence="6" id="KW-0798">TonB box</keyword>
<proteinExistence type="inferred from homology"/>
<evidence type="ECO:0000256" key="9">
    <source>
        <dbReference type="PROSITE-ProRule" id="PRU01360"/>
    </source>
</evidence>
<evidence type="ECO:0000256" key="5">
    <source>
        <dbReference type="ARBA" id="ARBA00022729"/>
    </source>
</evidence>
<evidence type="ECO:0000256" key="3">
    <source>
        <dbReference type="ARBA" id="ARBA00022452"/>
    </source>
</evidence>
<keyword evidence="2 9" id="KW-0813">Transport</keyword>
<dbReference type="PROSITE" id="PS52016">
    <property type="entry name" value="TONB_DEPENDENT_REC_3"/>
    <property type="match status" value="1"/>
</dbReference>
<dbReference type="PANTHER" id="PTHR30069:SF53">
    <property type="entry name" value="COLICIN I RECEPTOR-RELATED"/>
    <property type="match status" value="1"/>
</dbReference>
<dbReference type="Gene3D" id="2.40.170.20">
    <property type="entry name" value="TonB-dependent receptor, beta-barrel domain"/>
    <property type="match status" value="1"/>
</dbReference>